<dbReference type="EMBL" id="LBXZ01000007">
    <property type="protein sequence ID" value="KKR40571.1"/>
    <property type="molecule type" value="Genomic_DNA"/>
</dbReference>
<sequence>MAAPITHIVLANKVFSKEFPLFSREKFFVGTSFPDIRYLGVIERSKTHFTSPLLADIKKENDAQAGMMFHSFVDGVREKVLKEAGIYKMIPKNGISIQTLKLLEDEVLYNKIEDWKVIASYFDSILAEELAYPIGEDSIKRWHNALQHYFVEGPNAGSRKVLFTEMNFSDENTFETEEILAEMRQNDKIIDMINDFYNKFGEKIN</sequence>
<name>A0A0G0QT78_9BACT</name>
<protein>
    <submittedName>
        <fullName evidence="1">Uncharacterized protein</fullName>
    </submittedName>
</protein>
<evidence type="ECO:0000313" key="1">
    <source>
        <dbReference type="EMBL" id="KKR40571.1"/>
    </source>
</evidence>
<reference evidence="1 2" key="1">
    <citation type="journal article" date="2015" name="Nature">
        <title>rRNA introns, odd ribosomes, and small enigmatic genomes across a large radiation of phyla.</title>
        <authorList>
            <person name="Brown C.T."/>
            <person name="Hug L.A."/>
            <person name="Thomas B.C."/>
            <person name="Sharon I."/>
            <person name="Castelle C.J."/>
            <person name="Singh A."/>
            <person name="Wilkins M.J."/>
            <person name="Williams K.H."/>
            <person name="Banfield J.F."/>
        </authorList>
    </citation>
    <scope>NUCLEOTIDE SEQUENCE [LARGE SCALE GENOMIC DNA]</scope>
</reference>
<proteinExistence type="predicted"/>
<evidence type="ECO:0000313" key="2">
    <source>
        <dbReference type="Proteomes" id="UP000034072"/>
    </source>
</evidence>
<accession>A0A0G0QT78</accession>
<dbReference type="AlphaFoldDB" id="A0A0G0QT78"/>
<gene>
    <name evidence="1" type="ORF">UT75_C0007G0019</name>
</gene>
<comment type="caution">
    <text evidence="1">The sequence shown here is derived from an EMBL/GenBank/DDBJ whole genome shotgun (WGS) entry which is preliminary data.</text>
</comment>
<dbReference type="Proteomes" id="UP000034072">
    <property type="component" value="Unassembled WGS sequence"/>
</dbReference>
<organism evidence="1 2">
    <name type="scientific">Candidatus Yanofskybacteria bacterium GW2011_GWE2_40_11</name>
    <dbReference type="NCBI Taxonomy" id="1619033"/>
    <lineage>
        <taxon>Bacteria</taxon>
        <taxon>Candidatus Yanofskyibacteriota</taxon>
    </lineage>
</organism>